<sequence length="99" mass="10905">MERARRCAGQVSKWTRNGSYGNAVGRRCGELRKSGSREAEGAAVLSCQQAGQMALDTRTRSTCRRLTKAIPASDMTEACHGDRTPVHRYPYLGQCWLAS</sequence>
<organism evidence="1 2">
    <name type="scientific">Streptomyces clavuligerus</name>
    <dbReference type="NCBI Taxonomy" id="1901"/>
    <lineage>
        <taxon>Bacteria</taxon>
        <taxon>Bacillati</taxon>
        <taxon>Actinomycetota</taxon>
        <taxon>Actinomycetes</taxon>
        <taxon>Kitasatosporales</taxon>
        <taxon>Streptomycetaceae</taxon>
        <taxon>Streptomyces</taxon>
    </lineage>
</organism>
<evidence type="ECO:0000313" key="1">
    <source>
        <dbReference type="EMBL" id="EFG09973.1"/>
    </source>
</evidence>
<gene>
    <name evidence="1" type="ORF">SCLAV_4900</name>
</gene>
<protein>
    <submittedName>
        <fullName evidence="1">Uncharacterized protein</fullName>
    </submittedName>
</protein>
<name>E2PVY3_STRCL</name>
<evidence type="ECO:0000313" key="2">
    <source>
        <dbReference type="Proteomes" id="UP000002357"/>
    </source>
</evidence>
<dbReference type="Proteomes" id="UP000002357">
    <property type="component" value="Chromosome"/>
</dbReference>
<keyword evidence="2" id="KW-1185">Reference proteome</keyword>
<accession>E2PVY3</accession>
<dbReference type="AlphaFoldDB" id="E2PVY3"/>
<dbReference type="EMBL" id="CM000913">
    <property type="protein sequence ID" value="EFG09973.1"/>
    <property type="molecule type" value="Genomic_DNA"/>
</dbReference>
<proteinExistence type="predicted"/>
<reference evidence="1 2" key="1">
    <citation type="journal article" date="2010" name="Genome Biol. Evol.">
        <title>The sequence of a 1.8-mb bacterial linear plasmid reveals a rich evolutionary reservoir of secondary metabolic pathways.</title>
        <authorList>
            <person name="Medema M.H."/>
            <person name="Trefzer A."/>
            <person name="Kovalchuk A."/>
            <person name="van den Berg M."/>
            <person name="Mueller U."/>
            <person name="Heijne W."/>
            <person name="Wu L."/>
            <person name="Alam M.T."/>
            <person name="Ronning C.M."/>
            <person name="Nierman W.C."/>
            <person name="Bovenberg R.A.L."/>
            <person name="Breitling R."/>
            <person name="Takano E."/>
        </authorList>
    </citation>
    <scope>NUCLEOTIDE SEQUENCE [LARGE SCALE GENOMIC DNA]</scope>
    <source>
        <strain evidence="2">ATCC 27064 / DSM 738 / JCM 4710 / NBRC 13307 / NCIMB 12785 / NRRL 3585 / VKM Ac-602</strain>
    </source>
</reference>